<keyword evidence="1" id="KW-0472">Membrane</keyword>
<protein>
    <submittedName>
        <fullName evidence="2">Uncharacterized protein</fullName>
    </submittedName>
</protein>
<accession>A0A2T3IFA2</accession>
<sequence length="99" mass="10794">MAKMNSQEEALFITNISRFLTRLWYYPSLNMGLRGSAAIILIGVLGMVGERLDLASYAIIAMPAALLSGLDQPGPKRWQRLGISIVMWAAAITLSLGLN</sequence>
<dbReference type="AlphaFoldDB" id="A0A2T3IFA2"/>
<dbReference type="Proteomes" id="UP000240254">
    <property type="component" value="Unassembled WGS sequence"/>
</dbReference>
<keyword evidence="1" id="KW-0812">Transmembrane</keyword>
<feature type="transmembrane region" description="Helical" evidence="1">
    <location>
        <begin position="82"/>
        <end position="98"/>
    </location>
</feature>
<name>A0A2T3IFA2_9GAMM</name>
<organism evidence="2 3">
    <name type="scientific">Photobacterium aquimaris</name>
    <dbReference type="NCBI Taxonomy" id="512643"/>
    <lineage>
        <taxon>Bacteria</taxon>
        <taxon>Pseudomonadati</taxon>
        <taxon>Pseudomonadota</taxon>
        <taxon>Gammaproteobacteria</taxon>
        <taxon>Vibrionales</taxon>
        <taxon>Vibrionaceae</taxon>
        <taxon>Photobacterium</taxon>
    </lineage>
</organism>
<dbReference type="RefSeq" id="WP_065176795.1">
    <property type="nucleotide sequence ID" value="NZ_PYMK01000028.1"/>
</dbReference>
<gene>
    <name evidence="2" type="ORF">CTM88_19135</name>
</gene>
<evidence type="ECO:0000313" key="3">
    <source>
        <dbReference type="Proteomes" id="UP000240254"/>
    </source>
</evidence>
<dbReference type="OrthoDB" id="8670769at2"/>
<dbReference type="EMBL" id="PYMK01000028">
    <property type="protein sequence ID" value="PSU24611.1"/>
    <property type="molecule type" value="Genomic_DNA"/>
</dbReference>
<comment type="caution">
    <text evidence="2">The sequence shown here is derived from an EMBL/GenBank/DDBJ whole genome shotgun (WGS) entry which is preliminary data.</text>
</comment>
<feature type="transmembrane region" description="Helical" evidence="1">
    <location>
        <begin position="23"/>
        <end position="48"/>
    </location>
</feature>
<evidence type="ECO:0000313" key="2">
    <source>
        <dbReference type="EMBL" id="PSU24611.1"/>
    </source>
</evidence>
<keyword evidence="1" id="KW-1133">Transmembrane helix</keyword>
<reference evidence="2 3" key="1">
    <citation type="submission" date="2018-03" db="EMBL/GenBank/DDBJ databases">
        <title>Whole genome sequencing of Histamine producing bacteria.</title>
        <authorList>
            <person name="Butler K."/>
        </authorList>
    </citation>
    <scope>NUCLEOTIDE SEQUENCE [LARGE SCALE GENOMIC DNA]</scope>
    <source>
        <strain evidence="2 3">BS2</strain>
    </source>
</reference>
<evidence type="ECO:0000256" key="1">
    <source>
        <dbReference type="SAM" id="Phobius"/>
    </source>
</evidence>
<proteinExistence type="predicted"/>